<proteinExistence type="predicted"/>
<gene>
    <name evidence="2" type="ORF">RIF29_19048</name>
</gene>
<evidence type="ECO:0000313" key="2">
    <source>
        <dbReference type="EMBL" id="KAK7266404.1"/>
    </source>
</evidence>
<keyword evidence="3" id="KW-1185">Reference proteome</keyword>
<feature type="compositionally biased region" description="Low complexity" evidence="1">
    <location>
        <begin position="27"/>
        <end position="46"/>
    </location>
</feature>
<feature type="compositionally biased region" description="Basic and acidic residues" evidence="1">
    <location>
        <begin position="132"/>
        <end position="146"/>
    </location>
</feature>
<dbReference type="EMBL" id="JAYWIO010000004">
    <property type="protein sequence ID" value="KAK7266404.1"/>
    <property type="molecule type" value="Genomic_DNA"/>
</dbReference>
<sequence length="154" mass="16685">MRKRILETLRPTESQGAINAAAESQHAAPAVAEPAAAEPPAESAAVFKPAAANRQRKEMKISSKCKRGGGISLSPTAVNKMKNDKVVYKGSTSRKPSPDEHQSMTPMNPAELAIYWSELVKEVDITTNGLMEAREKRSKEGDGNKKGDKKGRKK</sequence>
<feature type="region of interest" description="Disordered" evidence="1">
    <location>
        <begin position="131"/>
        <end position="154"/>
    </location>
</feature>
<evidence type="ECO:0000256" key="1">
    <source>
        <dbReference type="SAM" id="MobiDB-lite"/>
    </source>
</evidence>
<comment type="caution">
    <text evidence="2">The sequence shown here is derived from an EMBL/GenBank/DDBJ whole genome shotgun (WGS) entry which is preliminary data.</text>
</comment>
<accession>A0AAN9F0L7</accession>
<name>A0AAN9F0L7_CROPI</name>
<organism evidence="2 3">
    <name type="scientific">Crotalaria pallida</name>
    <name type="common">Smooth rattlebox</name>
    <name type="synonym">Crotalaria striata</name>
    <dbReference type="NCBI Taxonomy" id="3830"/>
    <lineage>
        <taxon>Eukaryota</taxon>
        <taxon>Viridiplantae</taxon>
        <taxon>Streptophyta</taxon>
        <taxon>Embryophyta</taxon>
        <taxon>Tracheophyta</taxon>
        <taxon>Spermatophyta</taxon>
        <taxon>Magnoliopsida</taxon>
        <taxon>eudicotyledons</taxon>
        <taxon>Gunneridae</taxon>
        <taxon>Pentapetalae</taxon>
        <taxon>rosids</taxon>
        <taxon>fabids</taxon>
        <taxon>Fabales</taxon>
        <taxon>Fabaceae</taxon>
        <taxon>Papilionoideae</taxon>
        <taxon>50 kb inversion clade</taxon>
        <taxon>genistoids sensu lato</taxon>
        <taxon>core genistoids</taxon>
        <taxon>Crotalarieae</taxon>
        <taxon>Crotalaria</taxon>
    </lineage>
</organism>
<reference evidence="2 3" key="1">
    <citation type="submission" date="2024-01" db="EMBL/GenBank/DDBJ databases">
        <title>The genomes of 5 underutilized Papilionoideae crops provide insights into root nodulation and disease resistanc.</title>
        <authorList>
            <person name="Yuan L."/>
        </authorList>
    </citation>
    <scope>NUCLEOTIDE SEQUENCE [LARGE SCALE GENOMIC DNA]</scope>
    <source>
        <strain evidence="2">ZHUSHIDOU_FW_LH</strain>
        <tissue evidence="2">Leaf</tissue>
    </source>
</reference>
<feature type="region of interest" description="Disordered" evidence="1">
    <location>
        <begin position="1"/>
        <end position="108"/>
    </location>
</feature>
<evidence type="ECO:0000313" key="3">
    <source>
        <dbReference type="Proteomes" id="UP001372338"/>
    </source>
</evidence>
<dbReference type="Proteomes" id="UP001372338">
    <property type="component" value="Unassembled WGS sequence"/>
</dbReference>
<dbReference type="AlphaFoldDB" id="A0AAN9F0L7"/>
<protein>
    <submittedName>
        <fullName evidence="2">Uncharacterized protein</fullName>
    </submittedName>
</protein>